<accession>A0AA35QA04</accession>
<feature type="domain" description="DUF8212" evidence="2">
    <location>
        <begin position="248"/>
        <end position="280"/>
    </location>
</feature>
<evidence type="ECO:0000313" key="3">
    <source>
        <dbReference type="EMBL" id="CAI6098085.1"/>
    </source>
</evidence>
<dbReference type="EMBL" id="CABFNP030001297">
    <property type="protein sequence ID" value="CAI6098085.1"/>
    <property type="molecule type" value="Genomic_DNA"/>
</dbReference>
<dbReference type="PANTHER" id="PTHR10622">
    <property type="entry name" value="HET DOMAIN-CONTAINING PROTEIN"/>
    <property type="match status" value="1"/>
</dbReference>
<organism evidence="3 4">
    <name type="scientific">Clonostachys chloroleuca</name>
    <dbReference type="NCBI Taxonomy" id="1926264"/>
    <lineage>
        <taxon>Eukaryota</taxon>
        <taxon>Fungi</taxon>
        <taxon>Dikarya</taxon>
        <taxon>Ascomycota</taxon>
        <taxon>Pezizomycotina</taxon>
        <taxon>Sordariomycetes</taxon>
        <taxon>Hypocreomycetidae</taxon>
        <taxon>Hypocreales</taxon>
        <taxon>Bionectriaceae</taxon>
        <taxon>Clonostachys</taxon>
    </lineage>
</organism>
<feature type="domain" description="Heterokaryon incompatibility" evidence="1">
    <location>
        <begin position="24"/>
        <end position="119"/>
    </location>
</feature>
<gene>
    <name evidence="3" type="ORF">CCHLO57077_00005847</name>
</gene>
<dbReference type="Pfam" id="PF26640">
    <property type="entry name" value="DUF8212"/>
    <property type="match status" value="1"/>
</dbReference>
<dbReference type="Pfam" id="PF06985">
    <property type="entry name" value="HET"/>
    <property type="match status" value="1"/>
</dbReference>
<protein>
    <recommendedName>
        <fullName evidence="5">Vegetative incompatibility protein HET-E-1</fullName>
    </recommendedName>
</protein>
<dbReference type="Proteomes" id="UP001160390">
    <property type="component" value="Unassembled WGS sequence"/>
</dbReference>
<evidence type="ECO:0008006" key="5">
    <source>
        <dbReference type="Google" id="ProtNLM"/>
    </source>
</evidence>
<dbReference type="PANTHER" id="PTHR10622:SF10">
    <property type="entry name" value="HET DOMAIN-CONTAINING PROTEIN"/>
    <property type="match status" value="1"/>
</dbReference>
<keyword evidence="4" id="KW-1185">Reference proteome</keyword>
<dbReference type="InterPro" id="IPR010730">
    <property type="entry name" value="HET"/>
</dbReference>
<reference evidence="3" key="1">
    <citation type="submission" date="2023-01" db="EMBL/GenBank/DDBJ databases">
        <authorList>
            <person name="Piombo E."/>
        </authorList>
    </citation>
    <scope>NUCLEOTIDE SEQUENCE</scope>
</reference>
<evidence type="ECO:0000313" key="4">
    <source>
        <dbReference type="Proteomes" id="UP001160390"/>
    </source>
</evidence>
<dbReference type="AlphaFoldDB" id="A0AA35QA04"/>
<proteinExistence type="predicted"/>
<dbReference type="InterPro" id="IPR058525">
    <property type="entry name" value="DUF8212"/>
</dbReference>
<comment type="caution">
    <text evidence="3">The sequence shown here is derived from an EMBL/GenBank/DDBJ whole genome shotgun (WGS) entry which is preliminary data.</text>
</comment>
<name>A0AA35QA04_9HYPO</name>
<sequence length="574" mass="65629">MRLLNAKTLRFRDFVGNDIPEDAILSHCWEQDELTYRDMCRAIRQGKLKPGMRHIKGQRGFHKVYDFSIQALKDGYAYIWVDTCCIDKSSSAELQEAINSMFQWYENSKACYVYLSDVSMAGRCGSLPCGDLSAGGWIKSFKASRWFTRGWTLQELLAPRNLMFFDRSWKKCGSVDDLHEAIYAVTGIDMRADFRDVGRDSPRFWPLRVARRMSWAANRQTTRTEDRAYSLLGLFDVYMPLLYGEGERAFQRLQEEIVKVEEDASILAWSHTDADMAFSPNGLARSPSHFYKYLGLVAHARSPFVSFNPTITPRGLCATLKIRRDPNADVLAYAVLMNEEGRYSRRLKSLVLPILFPRLTFLRSDVENECIRFSDPLWVPSTFVQKAQPASVCFIRQVQAADVNHNSDGFSLCSNVWKNYVTTFTYPIQTQPRRRHFPAIFGGLSESSGWKPGWRTFIVELKARVPTAQRFVVLVDYQVEDARILEGPAVTIISRQKAITLAHAANLAKMRKPRRNFTQCNLFDCSGRVIPTDEIVCVNNFHSYWVHAGDDDFEEVPVRKANAPATKILDATNS</sequence>
<evidence type="ECO:0000259" key="2">
    <source>
        <dbReference type="Pfam" id="PF26640"/>
    </source>
</evidence>
<evidence type="ECO:0000259" key="1">
    <source>
        <dbReference type="Pfam" id="PF06985"/>
    </source>
</evidence>